<sequence>MRELEPPFELSLDDQLLRISEHELAGKRVFHVNFGSGAKPLVIAVGISAKDQKFWTSIPEGRQAEAQRIGKLIADYIRGKKKKN</sequence>
<keyword evidence="2" id="KW-1185">Reference proteome</keyword>
<accession>A0A0C1FKC5</accession>
<name>A0A0C1FKC5_9SPHI</name>
<evidence type="ECO:0000313" key="2">
    <source>
        <dbReference type="Proteomes" id="UP000031246"/>
    </source>
</evidence>
<evidence type="ECO:0000313" key="1">
    <source>
        <dbReference type="EMBL" id="KIA92258.1"/>
    </source>
</evidence>
<proteinExistence type="predicted"/>
<protein>
    <submittedName>
        <fullName evidence="1">Uncharacterized protein</fullName>
    </submittedName>
</protein>
<comment type="caution">
    <text evidence="1">The sequence shown here is derived from an EMBL/GenBank/DDBJ whole genome shotgun (WGS) entry which is preliminary data.</text>
</comment>
<dbReference type="Proteomes" id="UP000031246">
    <property type="component" value="Unassembled WGS sequence"/>
</dbReference>
<gene>
    <name evidence="1" type="ORF">OC25_17645</name>
</gene>
<organism evidence="1 2">
    <name type="scientific">Pedobacter kyungheensis</name>
    <dbReference type="NCBI Taxonomy" id="1069985"/>
    <lineage>
        <taxon>Bacteria</taxon>
        <taxon>Pseudomonadati</taxon>
        <taxon>Bacteroidota</taxon>
        <taxon>Sphingobacteriia</taxon>
        <taxon>Sphingobacteriales</taxon>
        <taxon>Sphingobacteriaceae</taxon>
        <taxon>Pedobacter</taxon>
    </lineage>
</organism>
<dbReference type="RefSeq" id="WP_039478774.1">
    <property type="nucleotide sequence ID" value="NZ_JSYN01000021.1"/>
</dbReference>
<reference evidence="1 2" key="1">
    <citation type="submission" date="2014-10" db="EMBL/GenBank/DDBJ databases">
        <title>Pedobacter Kyungheensis.</title>
        <authorList>
            <person name="Anderson B.M."/>
            <person name="Newman J.D."/>
        </authorList>
    </citation>
    <scope>NUCLEOTIDE SEQUENCE [LARGE SCALE GENOMIC DNA]</scope>
    <source>
        <strain evidence="1 2">KACC 16221</strain>
    </source>
</reference>
<dbReference type="AlphaFoldDB" id="A0A0C1FKC5"/>
<dbReference type="OrthoDB" id="1263739at2"/>
<dbReference type="EMBL" id="JSYN01000021">
    <property type="protein sequence ID" value="KIA92258.1"/>
    <property type="molecule type" value="Genomic_DNA"/>
</dbReference>